<dbReference type="AlphaFoldDB" id="A0AAE6YGG2"/>
<feature type="transmembrane region" description="Helical" evidence="1">
    <location>
        <begin position="157"/>
        <end position="176"/>
    </location>
</feature>
<proteinExistence type="predicted"/>
<evidence type="ECO:0000259" key="2">
    <source>
        <dbReference type="PROSITE" id="PS50206"/>
    </source>
</evidence>
<protein>
    <submittedName>
        <fullName evidence="3">Rhodanese-like domain-containing protein</fullName>
    </submittedName>
</protein>
<dbReference type="InterPro" id="IPR052367">
    <property type="entry name" value="Thiosulfate_ST/Rhodanese-like"/>
</dbReference>
<reference evidence="3 4" key="1">
    <citation type="submission" date="2020-03" db="EMBL/GenBank/DDBJ databases">
        <title>Is there a link between lipid content and antibiotic production in Streptomyces?</title>
        <authorList>
            <person name="David M."/>
            <person name="Lejeune C."/>
            <person name="Abreu S."/>
            <person name="Thibessard A."/>
            <person name="Leblond P."/>
            <person name="Chaminade P."/>
            <person name="Virolle M.-J."/>
        </authorList>
    </citation>
    <scope>NUCLEOTIDE SEQUENCE [LARGE SCALE GENOMIC DNA]</scope>
    <source>
        <strain evidence="3 4">DSM 41481</strain>
    </source>
</reference>
<evidence type="ECO:0000313" key="4">
    <source>
        <dbReference type="Proteomes" id="UP000502504"/>
    </source>
</evidence>
<evidence type="ECO:0000313" key="3">
    <source>
        <dbReference type="EMBL" id="QIT49181.1"/>
    </source>
</evidence>
<keyword evidence="1" id="KW-1133">Transmembrane helix</keyword>
<dbReference type="PROSITE" id="PS50206">
    <property type="entry name" value="RHODANESE_3"/>
    <property type="match status" value="1"/>
</dbReference>
<dbReference type="Gene3D" id="6.10.140.1340">
    <property type="match status" value="1"/>
</dbReference>
<dbReference type="PANTHER" id="PTHR45431:SF3">
    <property type="entry name" value="RHODANESE-LIKE DOMAIN-CONTAINING PROTEIN 15, CHLOROPLASTIC"/>
    <property type="match status" value="1"/>
</dbReference>
<gene>
    <name evidence="3" type="ORF">HCX60_31385</name>
</gene>
<organism evidence="3 4">
    <name type="scientific">Streptomyces antibioticus</name>
    <dbReference type="NCBI Taxonomy" id="1890"/>
    <lineage>
        <taxon>Bacteria</taxon>
        <taxon>Bacillati</taxon>
        <taxon>Actinomycetota</taxon>
        <taxon>Actinomycetes</taxon>
        <taxon>Kitasatosporales</taxon>
        <taxon>Streptomycetaceae</taxon>
        <taxon>Streptomyces</taxon>
    </lineage>
</organism>
<dbReference type="CDD" id="cd00158">
    <property type="entry name" value="RHOD"/>
    <property type="match status" value="1"/>
</dbReference>
<feature type="domain" description="Rhodanese" evidence="2">
    <location>
        <begin position="51"/>
        <end position="141"/>
    </location>
</feature>
<dbReference type="Pfam" id="PF11127">
    <property type="entry name" value="YgaP-like_TM"/>
    <property type="match status" value="1"/>
</dbReference>
<keyword evidence="1" id="KW-0472">Membrane</keyword>
<sequence>MSSCTIPPPVPHIYPHGYPTRGGQRFDERICSVTPPPTVPARLTAAEASARYAEFTVVDVRTPGEYVGGRLPGALNVPLDRLGEAASALAAAAARGPLLIVCASGARSARGCEQLVALGVEAATLEGGTGGWAAAGLPVERPSGAVARWPMDRQVRLAAGALVLVGFLAGLVWPPAHWLSGLVGAGLFFSGATGTCGMAVLLARLPYNRPPKDARPFEETLARLASA</sequence>
<keyword evidence="1" id="KW-0812">Transmembrane</keyword>
<accession>A0AAE6YGG2</accession>
<dbReference type="Pfam" id="PF00581">
    <property type="entry name" value="Rhodanese"/>
    <property type="match status" value="1"/>
</dbReference>
<dbReference type="PANTHER" id="PTHR45431">
    <property type="entry name" value="RHODANESE-LIKE DOMAIN-CONTAINING PROTEIN 15, CHLOROPLASTIC"/>
    <property type="match status" value="1"/>
</dbReference>
<evidence type="ECO:0000256" key="1">
    <source>
        <dbReference type="SAM" id="Phobius"/>
    </source>
</evidence>
<dbReference type="InterPro" id="IPR036873">
    <property type="entry name" value="Rhodanese-like_dom_sf"/>
</dbReference>
<dbReference type="Proteomes" id="UP000502504">
    <property type="component" value="Chromosome"/>
</dbReference>
<dbReference type="SMART" id="SM00450">
    <property type="entry name" value="RHOD"/>
    <property type="match status" value="1"/>
</dbReference>
<feature type="transmembrane region" description="Helical" evidence="1">
    <location>
        <begin position="182"/>
        <end position="203"/>
    </location>
</feature>
<dbReference type="InterPro" id="IPR021309">
    <property type="entry name" value="YgaP-like_TM"/>
</dbReference>
<dbReference type="InterPro" id="IPR001763">
    <property type="entry name" value="Rhodanese-like_dom"/>
</dbReference>
<dbReference type="EMBL" id="CP050692">
    <property type="protein sequence ID" value="QIT49181.1"/>
    <property type="molecule type" value="Genomic_DNA"/>
</dbReference>
<dbReference type="SUPFAM" id="SSF52821">
    <property type="entry name" value="Rhodanese/Cell cycle control phosphatase"/>
    <property type="match status" value="1"/>
</dbReference>
<name>A0AAE6YGG2_STRAT</name>
<dbReference type="Gene3D" id="3.40.250.10">
    <property type="entry name" value="Rhodanese-like domain"/>
    <property type="match status" value="1"/>
</dbReference>